<dbReference type="Pfam" id="PF25534">
    <property type="entry name" value="DUF7918"/>
    <property type="match status" value="1"/>
</dbReference>
<dbReference type="OrthoDB" id="3364132at2759"/>
<evidence type="ECO:0000313" key="2">
    <source>
        <dbReference type="EMBL" id="PSN68692.1"/>
    </source>
</evidence>
<proteinExistence type="predicted"/>
<gene>
    <name evidence="2" type="ORF">BS50DRAFT_619498</name>
</gene>
<evidence type="ECO:0000259" key="1">
    <source>
        <dbReference type="Pfam" id="PF25534"/>
    </source>
</evidence>
<protein>
    <recommendedName>
        <fullName evidence="1">DUF7918 domain-containing protein</fullName>
    </recommendedName>
</protein>
<dbReference type="Proteomes" id="UP000240883">
    <property type="component" value="Unassembled WGS sequence"/>
</dbReference>
<feature type="domain" description="DUF7918" evidence="1">
    <location>
        <begin position="56"/>
        <end position="272"/>
    </location>
</feature>
<sequence length="455" mass="52179">MDNPSLASYVTVRIQEYPILLCGSATVNSLTVHVTSRPPGSPRLLINMAVLHGCPGLEVWITVNGKALKEYDDDEKPPLNTVVKYIEVSTNSEIKVEWRHTRPSLFEEGCLRKVWLDGNEVTQGTTDRQTTFREHGECVGKKEIKNGRMQVSRFRFSEVIIEKNLGENSNKYLNTSISKAGRICILFFRVKNVRSSSSITTYNHIQKKEISSPSEKDLILNGISHNVTLSKDVEYLPVDCSRFQHLDGLDKPTVTLIFKYRSLESLKALRILQGQNRNVPPVQPNASSFGTRSTADLSREEMMVLLNYYRGRETTSHMIKEEPQIKRERPDNSDSQINDDIMVTEERSAKRRRLPSANDEDREIVYIYIKHCYPGGKAYLASEMEQGTVRAEILRELQILDDDYQIPQKYSKKHRNSGDRGFNRFYGYGERDVDIVTAEINIYCFGRYCGRSWVN</sequence>
<dbReference type="PANTHER" id="PTHR36223">
    <property type="entry name" value="BETA-LACTAMASE-TYPE TRANSPEPTIDASE FOLD DOMAIN CONTAINING PROTEIN"/>
    <property type="match status" value="1"/>
</dbReference>
<keyword evidence="3" id="KW-1185">Reference proteome</keyword>
<name>A0A2T2NTB7_CORCC</name>
<dbReference type="PANTHER" id="PTHR36223:SF1">
    <property type="entry name" value="TRANSCRIPTION ELONGATION FACTOR EAF N-TERMINAL DOMAIN-CONTAINING PROTEIN"/>
    <property type="match status" value="1"/>
</dbReference>
<dbReference type="AlphaFoldDB" id="A0A2T2NTB7"/>
<evidence type="ECO:0000313" key="3">
    <source>
        <dbReference type="Proteomes" id="UP000240883"/>
    </source>
</evidence>
<dbReference type="EMBL" id="KZ678133">
    <property type="protein sequence ID" value="PSN68692.1"/>
    <property type="molecule type" value="Genomic_DNA"/>
</dbReference>
<organism evidence="2 3">
    <name type="scientific">Corynespora cassiicola Philippines</name>
    <dbReference type="NCBI Taxonomy" id="1448308"/>
    <lineage>
        <taxon>Eukaryota</taxon>
        <taxon>Fungi</taxon>
        <taxon>Dikarya</taxon>
        <taxon>Ascomycota</taxon>
        <taxon>Pezizomycotina</taxon>
        <taxon>Dothideomycetes</taxon>
        <taxon>Pleosporomycetidae</taxon>
        <taxon>Pleosporales</taxon>
        <taxon>Corynesporascaceae</taxon>
        <taxon>Corynespora</taxon>
    </lineage>
</organism>
<reference evidence="2 3" key="1">
    <citation type="journal article" date="2018" name="Front. Microbiol.">
        <title>Genome-Wide Analysis of Corynespora cassiicola Leaf Fall Disease Putative Effectors.</title>
        <authorList>
            <person name="Lopez D."/>
            <person name="Ribeiro S."/>
            <person name="Label P."/>
            <person name="Fumanal B."/>
            <person name="Venisse J.S."/>
            <person name="Kohler A."/>
            <person name="de Oliveira R.R."/>
            <person name="Labutti K."/>
            <person name="Lipzen A."/>
            <person name="Lail K."/>
            <person name="Bauer D."/>
            <person name="Ohm R.A."/>
            <person name="Barry K.W."/>
            <person name="Spatafora J."/>
            <person name="Grigoriev I.V."/>
            <person name="Martin F.M."/>
            <person name="Pujade-Renaud V."/>
        </authorList>
    </citation>
    <scope>NUCLEOTIDE SEQUENCE [LARGE SCALE GENOMIC DNA]</scope>
    <source>
        <strain evidence="2 3">Philippines</strain>
    </source>
</reference>
<accession>A0A2T2NTB7</accession>
<dbReference type="InterPro" id="IPR057678">
    <property type="entry name" value="DUF7918"/>
</dbReference>